<name>A0ABY4QTT4_9MYCO</name>
<dbReference type="EMBL" id="CP097321">
    <property type="protein sequence ID" value="UQX13591.1"/>
    <property type="molecule type" value="Genomic_DNA"/>
</dbReference>
<dbReference type="PROSITE" id="PS51257">
    <property type="entry name" value="PROKAR_LIPOPROTEIN"/>
    <property type="match status" value="1"/>
</dbReference>
<dbReference type="PANTHER" id="PTHR31843">
    <property type="entry name" value="ALLENE OXIDE CYCLASE 4, CHLOROPLASTIC"/>
    <property type="match status" value="1"/>
</dbReference>
<geneLocation type="plasmid" evidence="1 2">
    <name>unnamed</name>
</geneLocation>
<gene>
    <name evidence="1" type="ORF">M5I08_25735</name>
</gene>
<organism evidence="1 2">
    <name type="scientific">Candidatus Mycobacterium methanotrophicum</name>
    <dbReference type="NCBI Taxonomy" id="2943498"/>
    <lineage>
        <taxon>Bacteria</taxon>
        <taxon>Bacillati</taxon>
        <taxon>Actinomycetota</taxon>
        <taxon>Actinomycetes</taxon>
        <taxon>Mycobacteriales</taxon>
        <taxon>Mycobacteriaceae</taxon>
        <taxon>Mycobacterium</taxon>
    </lineage>
</organism>
<evidence type="ECO:0000313" key="1">
    <source>
        <dbReference type="EMBL" id="UQX13591.1"/>
    </source>
</evidence>
<dbReference type="Proteomes" id="UP001056610">
    <property type="component" value="Plasmid unnamed"/>
</dbReference>
<protein>
    <recommendedName>
        <fullName evidence="3">Allene oxide cyclase</fullName>
    </recommendedName>
</protein>
<dbReference type="RefSeq" id="WP_219070548.1">
    <property type="nucleotide sequence ID" value="NZ_CAJUXY010000096.1"/>
</dbReference>
<dbReference type="PANTHER" id="PTHR31843:SF11">
    <property type="entry name" value="ALLENE OXIDE CYCLASE 4, CHLOROPLASTIC"/>
    <property type="match status" value="1"/>
</dbReference>
<keyword evidence="2" id="KW-1185">Reference proteome</keyword>
<accession>A0ABY4QTT4</accession>
<dbReference type="Pfam" id="PF06351">
    <property type="entry name" value="Allene_ox_cyc"/>
    <property type="match status" value="1"/>
</dbReference>
<evidence type="ECO:0008006" key="3">
    <source>
        <dbReference type="Google" id="ProtNLM"/>
    </source>
</evidence>
<proteinExistence type="predicted"/>
<sequence>MRIHPAHLIVVLPAALVAAGCAKGEDQKPSTLYVIEHAETDKVQHVGPPNEKDSVGDILTFANPLYDEANTKKVGSDNGVCFRTAVGSAYECFWTATLSDGQLTVEGPFYDGKASVLAITGGTGGYQAAHGQMALHARNPEGTEYDFTYTIDK</sequence>
<keyword evidence="1" id="KW-0614">Plasmid</keyword>
<reference evidence="1" key="1">
    <citation type="submission" date="2022-05" db="EMBL/GenBank/DDBJ databases">
        <title>A methanotrophic Mycobacterium dominates a cave microbial ecosystem.</title>
        <authorList>
            <person name="Van Spanning R.J.M."/>
            <person name="Guan Q."/>
            <person name="Melkonian C."/>
            <person name="Gallant J."/>
            <person name="Polerecky L."/>
            <person name="Flot J.-F."/>
            <person name="Brandt B.W."/>
            <person name="Braster M."/>
            <person name="Iturbe Espinoza P."/>
            <person name="Aerts J."/>
            <person name="Meima-Franke M."/>
            <person name="Piersma S.R."/>
            <person name="Bunduc C."/>
            <person name="Ummels R."/>
            <person name="Pain A."/>
            <person name="Fleming E.J."/>
            <person name="van der Wel N."/>
            <person name="Gherman V.D."/>
            <person name="Sarbu S.M."/>
            <person name="Bodelier P.L.E."/>
            <person name="Bitter W."/>
        </authorList>
    </citation>
    <scope>NUCLEOTIDE SEQUENCE</scope>
    <source>
        <strain evidence="1">Sulfur Cave</strain>
        <plasmid evidence="1">unnamed</plasmid>
    </source>
</reference>
<dbReference type="InterPro" id="IPR009410">
    <property type="entry name" value="Allene_ox_cyc"/>
</dbReference>
<evidence type="ECO:0000313" key="2">
    <source>
        <dbReference type="Proteomes" id="UP001056610"/>
    </source>
</evidence>